<dbReference type="PANTHER" id="PTHR12903">
    <property type="entry name" value="MITOCHONDRIAL RIBOSOMAL PROTEIN L24"/>
    <property type="match status" value="1"/>
</dbReference>
<comment type="caution">
    <text evidence="7">The sequence shown here is derived from an EMBL/GenBank/DDBJ whole genome shotgun (WGS) entry which is preliminary data.</text>
</comment>
<dbReference type="InterPro" id="IPR014722">
    <property type="entry name" value="Rib_uL2_dom2"/>
</dbReference>
<comment type="function">
    <text evidence="5">One of two assembly initiator proteins, it binds directly to the 5'-end of the 23S rRNA, where it nucleates assembly of the 50S subunit.</text>
</comment>
<reference evidence="7 8" key="1">
    <citation type="submission" date="2020-08" db="EMBL/GenBank/DDBJ databases">
        <title>Bridging the membrane lipid divide: bacteria of the FCB group superphylum have the potential to synthesize archaeal ether lipids.</title>
        <authorList>
            <person name="Villanueva L."/>
            <person name="Von Meijenfeldt F.A.B."/>
            <person name="Westbye A.B."/>
            <person name="Yadav S."/>
            <person name="Hopmans E.C."/>
            <person name="Dutilh B.E."/>
            <person name="Sinninghe Damste J.S."/>
        </authorList>
    </citation>
    <scope>NUCLEOTIDE SEQUENCE [LARGE SCALE GENOMIC DNA]</scope>
    <source>
        <strain evidence="7">NIOZ-UU82</strain>
    </source>
</reference>
<evidence type="ECO:0000313" key="7">
    <source>
        <dbReference type="EMBL" id="MBC8199781.1"/>
    </source>
</evidence>
<dbReference type="InterPro" id="IPR041988">
    <property type="entry name" value="Ribosomal_uL24_KOW"/>
</dbReference>
<protein>
    <recommendedName>
        <fullName evidence="4 5">Large ribosomal subunit protein uL24</fullName>
    </recommendedName>
</protein>
<dbReference type="EMBL" id="JACNLL010000064">
    <property type="protein sequence ID" value="MBC8199781.1"/>
    <property type="molecule type" value="Genomic_DNA"/>
</dbReference>
<dbReference type="HAMAP" id="MF_01326_B">
    <property type="entry name" value="Ribosomal_uL24_B"/>
    <property type="match status" value="1"/>
</dbReference>
<feature type="domain" description="KOW" evidence="6">
    <location>
        <begin position="7"/>
        <end position="34"/>
    </location>
</feature>
<dbReference type="GO" id="GO:0003735">
    <property type="term" value="F:structural constituent of ribosome"/>
    <property type="evidence" value="ECO:0007669"/>
    <property type="project" value="InterPro"/>
</dbReference>
<dbReference type="InterPro" id="IPR057264">
    <property type="entry name" value="Ribosomal_uL24_C"/>
</dbReference>
<sequence length="109" mass="12156">MIRNKCLIKKDDKIKIIAGKDNGKIGKVLKVIKKDKRVLVEKANLVKRHVKPSAQNRQGGIVEGESPISWSNVMLMCGKCVSPARIKMKSLEDGKKVRVCVKCNEIIDS</sequence>
<dbReference type="Gene3D" id="2.30.30.30">
    <property type="match status" value="1"/>
</dbReference>
<gene>
    <name evidence="5" type="primary">rplX</name>
    <name evidence="7" type="ORF">H8E80_07025</name>
</gene>
<dbReference type="InterPro" id="IPR003256">
    <property type="entry name" value="Ribosomal_uL24"/>
</dbReference>
<dbReference type="InterPro" id="IPR008991">
    <property type="entry name" value="Translation_prot_SH3-like_sf"/>
</dbReference>
<dbReference type="Proteomes" id="UP000603545">
    <property type="component" value="Unassembled WGS sequence"/>
</dbReference>
<comment type="subunit">
    <text evidence="5">Part of the 50S ribosomal subunit.</text>
</comment>
<evidence type="ECO:0000256" key="3">
    <source>
        <dbReference type="ARBA" id="ARBA00023274"/>
    </source>
</evidence>
<evidence type="ECO:0000256" key="5">
    <source>
        <dbReference type="HAMAP-Rule" id="MF_01326"/>
    </source>
</evidence>
<comment type="similarity">
    <text evidence="1 5">Belongs to the universal ribosomal protein uL24 family.</text>
</comment>
<comment type="function">
    <text evidence="5">One of the proteins that surrounds the polypeptide exit tunnel on the outside of the subunit.</text>
</comment>
<dbReference type="GO" id="GO:0006412">
    <property type="term" value="P:translation"/>
    <property type="evidence" value="ECO:0007669"/>
    <property type="project" value="UniProtKB-UniRule"/>
</dbReference>
<dbReference type="Pfam" id="PF00467">
    <property type="entry name" value="KOW"/>
    <property type="match status" value="1"/>
</dbReference>
<keyword evidence="5" id="KW-0694">RNA-binding</keyword>
<proteinExistence type="inferred from homology"/>
<evidence type="ECO:0000259" key="6">
    <source>
        <dbReference type="SMART" id="SM00739"/>
    </source>
</evidence>
<dbReference type="GO" id="GO:0005840">
    <property type="term" value="C:ribosome"/>
    <property type="evidence" value="ECO:0007669"/>
    <property type="project" value="UniProtKB-KW"/>
</dbReference>
<dbReference type="SUPFAM" id="SSF50104">
    <property type="entry name" value="Translation proteins SH3-like domain"/>
    <property type="match status" value="1"/>
</dbReference>
<evidence type="ECO:0000313" key="8">
    <source>
        <dbReference type="Proteomes" id="UP000603545"/>
    </source>
</evidence>
<keyword evidence="5" id="KW-0699">rRNA-binding</keyword>
<organism evidence="7 8">
    <name type="scientific">Candidatus Desulfaltia bathyphila</name>
    <dbReference type="NCBI Taxonomy" id="2841697"/>
    <lineage>
        <taxon>Bacteria</taxon>
        <taxon>Pseudomonadati</taxon>
        <taxon>Thermodesulfobacteriota</taxon>
        <taxon>Desulfobacteria</taxon>
        <taxon>Desulfobacterales</taxon>
        <taxon>Desulfobacterales incertae sedis</taxon>
        <taxon>Candidatus Desulfaltia</taxon>
    </lineage>
</organism>
<dbReference type="NCBIfam" id="TIGR01079">
    <property type="entry name" value="rplX_bact"/>
    <property type="match status" value="1"/>
</dbReference>
<accession>A0A8J6N8K5</accession>
<dbReference type="Pfam" id="PF17136">
    <property type="entry name" value="ribosomal_L24"/>
    <property type="match status" value="1"/>
</dbReference>
<dbReference type="SMART" id="SM00739">
    <property type="entry name" value="KOW"/>
    <property type="match status" value="1"/>
</dbReference>
<evidence type="ECO:0000256" key="1">
    <source>
        <dbReference type="ARBA" id="ARBA00010618"/>
    </source>
</evidence>
<keyword evidence="2 5" id="KW-0689">Ribosomal protein</keyword>
<dbReference type="AlphaFoldDB" id="A0A8J6N8K5"/>
<dbReference type="GO" id="GO:0019843">
    <property type="term" value="F:rRNA binding"/>
    <property type="evidence" value="ECO:0007669"/>
    <property type="project" value="UniProtKB-UniRule"/>
</dbReference>
<dbReference type="InterPro" id="IPR005824">
    <property type="entry name" value="KOW"/>
</dbReference>
<evidence type="ECO:0000256" key="2">
    <source>
        <dbReference type="ARBA" id="ARBA00022980"/>
    </source>
</evidence>
<name>A0A8J6N8K5_9BACT</name>
<dbReference type="CDD" id="cd06089">
    <property type="entry name" value="KOW_RPL26"/>
    <property type="match status" value="1"/>
</dbReference>
<dbReference type="GO" id="GO:1990904">
    <property type="term" value="C:ribonucleoprotein complex"/>
    <property type="evidence" value="ECO:0007669"/>
    <property type="project" value="UniProtKB-KW"/>
</dbReference>
<evidence type="ECO:0000256" key="4">
    <source>
        <dbReference type="ARBA" id="ARBA00035206"/>
    </source>
</evidence>
<keyword evidence="3 5" id="KW-0687">Ribonucleoprotein</keyword>